<evidence type="ECO:0000313" key="4">
    <source>
        <dbReference type="Proteomes" id="UP000008963"/>
    </source>
</evidence>
<sequence length="459" mass="52596">MISPLYLKIFNFYFISTHSRNKFLPTLGQVVKVLILNYLIIVSPKSLSSCKNDTTNIHHINIAVGEYYRIPTPNLENYAVSNKELLSVRHRKAQEGLLIRGKHQGFSTIKVWNSHQVEKKYHIFIQTKIGLAKMKLLALNFEQMGIDTELSSSKLKLCSTITELNQFKSISSLLKSSEKSINIDNQLLISKELQRELANLIYPKFLKNKVSDIICQFHQMPIRCKVPKSNLDIDSLVKYWFHEIPIEIHQFQDELTLDNFKLKTKLILLESASSEVLALGLDKISNNLYALIRNDLNSFIGENIINFENKRVKLSSIATPEIITRVNNEGEISIGSEIPFTRKSKEEYVTNWKFAGLKIKTKLEKENNEYFLNIETELSRPMQSSGASTISSNKTKSRVKITQGKSLKITDIGHQGIQHQNTSLPYLSKIPLLGKLFTSSSEIETYKNIQLYVQLERMP</sequence>
<keyword evidence="4" id="KW-1185">Reference proteome</keyword>
<dbReference type="PATRIC" id="fig|862908.3.peg.2434"/>
<dbReference type="HOGENOM" id="CLU_595505_0_0_7"/>
<proteinExistence type="inferred from homology"/>
<dbReference type="GO" id="GO:0009306">
    <property type="term" value="P:protein secretion"/>
    <property type="evidence" value="ECO:0007669"/>
    <property type="project" value="InterPro"/>
</dbReference>
<dbReference type="eggNOG" id="COG1450">
    <property type="taxonomic scope" value="Bacteria"/>
</dbReference>
<organism evidence="3 4">
    <name type="scientific">Halobacteriovorax marinus (strain ATCC BAA-682 / DSM 15412 / SJ)</name>
    <name type="common">Bacteriovorax marinus</name>
    <dbReference type="NCBI Taxonomy" id="862908"/>
    <lineage>
        <taxon>Bacteria</taxon>
        <taxon>Pseudomonadati</taxon>
        <taxon>Bdellovibrionota</taxon>
        <taxon>Bacteriovoracia</taxon>
        <taxon>Bacteriovoracales</taxon>
        <taxon>Halobacteriovoraceae</taxon>
        <taxon>Halobacteriovorax</taxon>
    </lineage>
</organism>
<gene>
    <name evidence="3" type="ordered locus">BMS_2548</name>
</gene>
<dbReference type="EMBL" id="FQ312005">
    <property type="protein sequence ID" value="CBW27337.1"/>
    <property type="molecule type" value="Genomic_DNA"/>
</dbReference>
<reference evidence="4" key="1">
    <citation type="journal article" date="2013" name="ISME J.">
        <title>A small predatory core genome in the divergent marine Bacteriovorax marinus SJ and the terrestrial Bdellovibrio bacteriovorus.</title>
        <authorList>
            <person name="Crossman L.C."/>
            <person name="Chen H."/>
            <person name="Cerdeno-Tarraga A.M."/>
            <person name="Brooks K."/>
            <person name="Quail M.A."/>
            <person name="Pineiro S.A."/>
            <person name="Hobley L."/>
            <person name="Sockett R.E."/>
            <person name="Bentley S.D."/>
            <person name="Parkhill J."/>
            <person name="Williams H.N."/>
            <person name="Stine O.C."/>
        </authorList>
    </citation>
    <scope>NUCLEOTIDE SEQUENCE [LARGE SCALE GENOMIC DNA]</scope>
    <source>
        <strain evidence="4">ATCC BAA-682 / DSM 15412 / SJ</strain>
    </source>
</reference>
<evidence type="ECO:0000313" key="3">
    <source>
        <dbReference type="EMBL" id="CBW27337.1"/>
    </source>
</evidence>
<dbReference type="STRING" id="862908.BMS_2548"/>
<dbReference type="InterPro" id="IPR004846">
    <property type="entry name" value="T2SS/T3SS_dom"/>
</dbReference>
<comment type="similarity">
    <text evidence="1">Belongs to the bacterial secretin family.</text>
</comment>
<name>E1X5L6_HALMS</name>
<dbReference type="KEGG" id="bmx:BMS_2548"/>
<evidence type="ECO:0000259" key="2">
    <source>
        <dbReference type="Pfam" id="PF00263"/>
    </source>
</evidence>
<feature type="domain" description="Type II/III secretion system secretin-like" evidence="2">
    <location>
        <begin position="313"/>
        <end position="448"/>
    </location>
</feature>
<dbReference type="AlphaFoldDB" id="E1X5L6"/>
<protein>
    <recommendedName>
        <fullName evidence="2">Type II/III secretion system secretin-like domain-containing protein</fullName>
    </recommendedName>
</protein>
<dbReference type="Proteomes" id="UP000008963">
    <property type="component" value="Chromosome"/>
</dbReference>
<evidence type="ECO:0000256" key="1">
    <source>
        <dbReference type="RuleBase" id="RU004003"/>
    </source>
</evidence>
<dbReference type="Pfam" id="PF00263">
    <property type="entry name" value="Secretin"/>
    <property type="match status" value="1"/>
</dbReference>
<accession>E1X5L6</accession>